<organism evidence="1 2">
    <name type="scientific">Tumebacillus flagellatus</name>
    <dbReference type="NCBI Taxonomy" id="1157490"/>
    <lineage>
        <taxon>Bacteria</taxon>
        <taxon>Bacillati</taxon>
        <taxon>Bacillota</taxon>
        <taxon>Bacilli</taxon>
        <taxon>Bacillales</taxon>
        <taxon>Alicyclobacillaceae</taxon>
        <taxon>Tumebacillus</taxon>
    </lineage>
</organism>
<reference evidence="1 2" key="1">
    <citation type="journal article" date="2013" name="Int. J. Syst. Evol. Microbiol.">
        <title>Tumebacillus flagellatus sp. nov., an alpha-amylase/pullulanase-producing bacterium isolated from cassava wastewater.</title>
        <authorList>
            <person name="Wang Q."/>
            <person name="Xie N."/>
            <person name="Qin Y."/>
            <person name="Shen N."/>
            <person name="Zhu J."/>
            <person name="Mi H."/>
            <person name="Huang R."/>
        </authorList>
    </citation>
    <scope>NUCLEOTIDE SEQUENCE [LARGE SCALE GENOMIC DNA]</scope>
    <source>
        <strain evidence="1 2">GST4</strain>
    </source>
</reference>
<dbReference type="InterPro" id="IPR031876">
    <property type="entry name" value="DUF4760"/>
</dbReference>
<dbReference type="Pfam" id="PF15956">
    <property type="entry name" value="DUF4760"/>
    <property type="match status" value="1"/>
</dbReference>
<gene>
    <name evidence="1" type="ORF">EL26_08445</name>
</gene>
<protein>
    <submittedName>
        <fullName evidence="1">Transposase</fullName>
    </submittedName>
</protein>
<dbReference type="RefSeq" id="WP_238546079.1">
    <property type="nucleotide sequence ID" value="NZ_JMIR01000009.1"/>
</dbReference>
<keyword evidence="2" id="KW-1185">Reference proteome</keyword>
<evidence type="ECO:0000313" key="1">
    <source>
        <dbReference type="EMBL" id="KEO83673.1"/>
    </source>
</evidence>
<dbReference type="EMBL" id="JMIR01000009">
    <property type="protein sequence ID" value="KEO83673.1"/>
    <property type="molecule type" value="Genomic_DNA"/>
</dbReference>
<comment type="caution">
    <text evidence="1">The sequence shown here is derived from an EMBL/GenBank/DDBJ whole genome shotgun (WGS) entry which is preliminary data.</text>
</comment>
<accession>A0A074LUT1</accession>
<dbReference type="eggNOG" id="ENOG5033Z76">
    <property type="taxonomic scope" value="Bacteria"/>
</dbReference>
<proteinExistence type="predicted"/>
<name>A0A074LUT1_9BACL</name>
<dbReference type="Proteomes" id="UP000027931">
    <property type="component" value="Unassembled WGS sequence"/>
</dbReference>
<dbReference type="STRING" id="1157490.EL26_08445"/>
<evidence type="ECO:0000313" key="2">
    <source>
        <dbReference type="Proteomes" id="UP000027931"/>
    </source>
</evidence>
<sequence>MAVDRPMLQDADLLLKLYQEFESDAMYASRQWLLHEMKAASIEEFRELYPETSPENRHFYRVYRFFEMTGTLFKNGLVHPDLLFDVWYINQFYLACYPIIQSIRAHGDKHVAENFEYLAMAELDWIEKTKGPDIVPDLPYRRRN</sequence>
<dbReference type="AlphaFoldDB" id="A0A074LUT1"/>